<comment type="caution">
    <text evidence="2">The sequence shown here is derived from an EMBL/GenBank/DDBJ whole genome shotgun (WGS) entry which is preliminary data.</text>
</comment>
<dbReference type="AlphaFoldDB" id="A0A5B7DJW3"/>
<keyword evidence="3" id="KW-1185">Reference proteome</keyword>
<organism evidence="2 3">
    <name type="scientific">Portunus trituberculatus</name>
    <name type="common">Swimming crab</name>
    <name type="synonym">Neptunus trituberculatus</name>
    <dbReference type="NCBI Taxonomy" id="210409"/>
    <lineage>
        <taxon>Eukaryota</taxon>
        <taxon>Metazoa</taxon>
        <taxon>Ecdysozoa</taxon>
        <taxon>Arthropoda</taxon>
        <taxon>Crustacea</taxon>
        <taxon>Multicrustacea</taxon>
        <taxon>Malacostraca</taxon>
        <taxon>Eumalacostraca</taxon>
        <taxon>Eucarida</taxon>
        <taxon>Decapoda</taxon>
        <taxon>Pleocyemata</taxon>
        <taxon>Brachyura</taxon>
        <taxon>Eubrachyura</taxon>
        <taxon>Portunoidea</taxon>
        <taxon>Portunidae</taxon>
        <taxon>Portuninae</taxon>
        <taxon>Portunus</taxon>
    </lineage>
</organism>
<evidence type="ECO:0000313" key="2">
    <source>
        <dbReference type="EMBL" id="MPC21891.1"/>
    </source>
</evidence>
<sequence>MKGSVRQDRFWSDGSGSSGAGMHHSTKSRFIVILTTENLNPNNTYHFQPKVIQLRGSLLLVQVDEPASSSAVVLILPHGFNALLEHRLEETHALVPTTCTFNPPTPRPPSTTRHPHTPTLPCPLPPSPALHQVAKYRLQEVQSAWSNLPAPALTTQPLHAHHARTHAYALTLPHAHFPLPPVVLVHYLLERRSTFPSGEPLPGVTLSSRPAMHHNITFQ</sequence>
<feature type="region of interest" description="Disordered" evidence="1">
    <location>
        <begin position="1"/>
        <end position="23"/>
    </location>
</feature>
<name>A0A5B7DJW3_PORTR</name>
<dbReference type="Proteomes" id="UP000324222">
    <property type="component" value="Unassembled WGS sequence"/>
</dbReference>
<evidence type="ECO:0000256" key="1">
    <source>
        <dbReference type="SAM" id="MobiDB-lite"/>
    </source>
</evidence>
<gene>
    <name evidence="2" type="ORF">E2C01_014895</name>
</gene>
<proteinExistence type="predicted"/>
<dbReference type="EMBL" id="VSRR010001028">
    <property type="protein sequence ID" value="MPC21891.1"/>
    <property type="molecule type" value="Genomic_DNA"/>
</dbReference>
<protein>
    <submittedName>
        <fullName evidence="2">Uncharacterized protein</fullName>
    </submittedName>
</protein>
<accession>A0A5B7DJW3</accession>
<evidence type="ECO:0000313" key="3">
    <source>
        <dbReference type="Proteomes" id="UP000324222"/>
    </source>
</evidence>
<reference evidence="2 3" key="1">
    <citation type="submission" date="2019-05" db="EMBL/GenBank/DDBJ databases">
        <title>Another draft genome of Portunus trituberculatus and its Hox gene families provides insights of decapod evolution.</title>
        <authorList>
            <person name="Jeong J.-H."/>
            <person name="Song I."/>
            <person name="Kim S."/>
            <person name="Choi T."/>
            <person name="Kim D."/>
            <person name="Ryu S."/>
            <person name="Kim W."/>
        </authorList>
    </citation>
    <scope>NUCLEOTIDE SEQUENCE [LARGE SCALE GENOMIC DNA]</scope>
    <source>
        <tissue evidence="2">Muscle</tissue>
    </source>
</reference>
<feature type="compositionally biased region" description="Basic and acidic residues" evidence="1">
    <location>
        <begin position="1"/>
        <end position="11"/>
    </location>
</feature>